<dbReference type="Proteomes" id="UP001553161">
    <property type="component" value="Unassembled WGS sequence"/>
</dbReference>
<comment type="caution">
    <text evidence="1">The sequence shown here is derived from an EMBL/GenBank/DDBJ whole genome shotgun (WGS) entry which is preliminary data.</text>
</comment>
<name>A0ABV3L9D5_9RHOB</name>
<reference evidence="1 2" key="1">
    <citation type="submission" date="2024-07" db="EMBL/GenBank/DDBJ databases">
        <authorList>
            <person name="Kang M."/>
        </authorList>
    </citation>
    <scope>NUCLEOTIDE SEQUENCE [LARGE SCALE GENOMIC DNA]</scope>
    <source>
        <strain evidence="1 2">DFM31</strain>
    </source>
</reference>
<accession>A0ABV3L9D5</accession>
<gene>
    <name evidence="1" type="ORF">AB0T83_09475</name>
</gene>
<dbReference type="EMBL" id="JBFBVU010000010">
    <property type="protein sequence ID" value="MEV8467008.1"/>
    <property type="molecule type" value="Genomic_DNA"/>
</dbReference>
<proteinExistence type="predicted"/>
<keyword evidence="2" id="KW-1185">Reference proteome</keyword>
<protein>
    <submittedName>
        <fullName evidence="1">Uncharacterized protein</fullName>
    </submittedName>
</protein>
<sequence length="57" mass="6317">MHTEPTTPCRPRRDSQAIAVEIHGMAEAEAYLFHHEACPNGVGTLIDEIVRKADDLC</sequence>
<evidence type="ECO:0000313" key="1">
    <source>
        <dbReference type="EMBL" id="MEV8467008.1"/>
    </source>
</evidence>
<dbReference type="RefSeq" id="WP_366192799.1">
    <property type="nucleotide sequence ID" value="NZ_JBFBVU010000010.1"/>
</dbReference>
<evidence type="ECO:0000313" key="2">
    <source>
        <dbReference type="Proteomes" id="UP001553161"/>
    </source>
</evidence>
<organism evidence="1 2">
    <name type="scientific">Meridianimarinicoccus marinus</name>
    <dbReference type="NCBI Taxonomy" id="3231483"/>
    <lineage>
        <taxon>Bacteria</taxon>
        <taxon>Pseudomonadati</taxon>
        <taxon>Pseudomonadota</taxon>
        <taxon>Alphaproteobacteria</taxon>
        <taxon>Rhodobacterales</taxon>
        <taxon>Paracoccaceae</taxon>
        <taxon>Meridianimarinicoccus</taxon>
    </lineage>
</organism>